<dbReference type="AlphaFoldDB" id="G0UQQ9"/>
<proteinExistence type="predicted"/>
<dbReference type="SUPFAM" id="SSF58038">
    <property type="entry name" value="SNARE fusion complex"/>
    <property type="match status" value="1"/>
</dbReference>
<feature type="coiled-coil region" evidence="1">
    <location>
        <begin position="166"/>
        <end position="193"/>
    </location>
</feature>
<dbReference type="Gene3D" id="1.20.5.110">
    <property type="match status" value="1"/>
</dbReference>
<evidence type="ECO:0008006" key="5">
    <source>
        <dbReference type="Google" id="ProtNLM"/>
    </source>
</evidence>
<reference evidence="4" key="1">
    <citation type="journal article" date="2012" name="Proc. Natl. Acad. Sci. U.S.A.">
        <title>Antigenic diversity is generated by distinct evolutionary mechanisms in African trypanosome species.</title>
        <authorList>
            <person name="Jackson A.P."/>
            <person name="Berry A."/>
            <person name="Aslett M."/>
            <person name="Allison H.C."/>
            <person name="Burton P."/>
            <person name="Vavrova-Anderson J."/>
            <person name="Brown R."/>
            <person name="Browne H."/>
            <person name="Corton N."/>
            <person name="Hauser H."/>
            <person name="Gamble J."/>
            <person name="Gilderthorp R."/>
            <person name="Marcello L."/>
            <person name="McQuillan J."/>
            <person name="Otto T.D."/>
            <person name="Quail M.A."/>
            <person name="Sanders M.J."/>
            <person name="van Tonder A."/>
            <person name="Ginger M.L."/>
            <person name="Field M.C."/>
            <person name="Barry J.D."/>
            <person name="Hertz-Fowler C."/>
            <person name="Berriman M."/>
        </authorList>
    </citation>
    <scope>NUCLEOTIDE SEQUENCE</scope>
    <source>
        <strain evidence="4">IL3000</strain>
    </source>
</reference>
<protein>
    <recommendedName>
        <fullName evidence="5">Vesicle transport v-SNARE N-terminal domain-containing protein</fullName>
    </recommendedName>
</protein>
<evidence type="ECO:0000256" key="2">
    <source>
        <dbReference type="SAM" id="MobiDB-lite"/>
    </source>
</evidence>
<feature type="transmembrane region" description="Helical" evidence="3">
    <location>
        <begin position="198"/>
        <end position="220"/>
    </location>
</feature>
<feature type="coiled-coil region" evidence="1">
    <location>
        <begin position="38"/>
        <end position="65"/>
    </location>
</feature>
<evidence type="ECO:0000256" key="1">
    <source>
        <dbReference type="SAM" id="Coils"/>
    </source>
</evidence>
<keyword evidence="1" id="KW-0175">Coiled coil</keyword>
<keyword evidence="3" id="KW-0812">Transmembrane</keyword>
<dbReference type="VEuPathDB" id="TriTrypDB:TcIL3000_7_5340"/>
<organism evidence="4">
    <name type="scientific">Trypanosoma congolense (strain IL3000)</name>
    <dbReference type="NCBI Taxonomy" id="1068625"/>
    <lineage>
        <taxon>Eukaryota</taxon>
        <taxon>Discoba</taxon>
        <taxon>Euglenozoa</taxon>
        <taxon>Kinetoplastea</taxon>
        <taxon>Metakinetoplastina</taxon>
        <taxon>Trypanosomatida</taxon>
        <taxon>Trypanosomatidae</taxon>
        <taxon>Trypanosoma</taxon>
        <taxon>Nannomonas</taxon>
    </lineage>
</organism>
<accession>G0UQQ9</accession>
<keyword evidence="3" id="KW-1133">Transmembrane helix</keyword>
<feature type="region of interest" description="Disordered" evidence="2">
    <location>
        <begin position="93"/>
        <end position="114"/>
    </location>
</feature>
<name>G0UQQ9_TRYCI</name>
<dbReference type="EMBL" id="HE575320">
    <property type="protein sequence ID" value="CCC91720.1"/>
    <property type="molecule type" value="Genomic_DNA"/>
</dbReference>
<evidence type="ECO:0000313" key="4">
    <source>
        <dbReference type="EMBL" id="CCC91720.1"/>
    </source>
</evidence>
<keyword evidence="3" id="KW-0472">Membrane</keyword>
<gene>
    <name evidence="4" type="ORF">TCIL3000_7_5340</name>
</gene>
<sequence length="223" mass="24941">MSSAAAYDGKLKVLESQVQSILCDLQTVVDPLRRLECHTSAQEALKELQQIHQLLRTEVQLLEGSERDFYDKCEQEHSHAIAKLKRTLQLEKASDPGANGSHGNSVLAPALPTNGERNDVRRVAHNVAFVQNTTLGTLTLAERTLLGTENVSMNATTRLLAQTEQIRQVRDHVEALDSEAKRARKEVTEFIKQITADRIVICFYILIMLGIIMLSALLIMKKK</sequence>
<evidence type="ECO:0000256" key="3">
    <source>
        <dbReference type="SAM" id="Phobius"/>
    </source>
</evidence>